<feature type="transmembrane region" description="Helical" evidence="6">
    <location>
        <begin position="360"/>
        <end position="385"/>
    </location>
</feature>
<evidence type="ECO:0000256" key="1">
    <source>
        <dbReference type="ARBA" id="ARBA00004651"/>
    </source>
</evidence>
<dbReference type="EMBL" id="JAAFYZ010000311">
    <property type="protein sequence ID" value="MBS2554027.1"/>
    <property type="molecule type" value="Genomic_DNA"/>
</dbReference>
<evidence type="ECO:0000256" key="5">
    <source>
        <dbReference type="SAM" id="MobiDB-lite"/>
    </source>
</evidence>
<keyword evidence="9" id="KW-1185">Reference proteome</keyword>
<dbReference type="PANTHER" id="PTHR23523">
    <property type="match status" value="1"/>
</dbReference>
<evidence type="ECO:0000313" key="9">
    <source>
        <dbReference type="Proteomes" id="UP000730482"/>
    </source>
</evidence>
<keyword evidence="3 6" id="KW-1133">Transmembrane helix</keyword>
<feature type="transmembrane region" description="Helical" evidence="6">
    <location>
        <begin position="89"/>
        <end position="106"/>
    </location>
</feature>
<feature type="transmembrane region" description="Helical" evidence="6">
    <location>
        <begin position="279"/>
        <end position="296"/>
    </location>
</feature>
<evidence type="ECO:0000256" key="6">
    <source>
        <dbReference type="SAM" id="Phobius"/>
    </source>
</evidence>
<dbReference type="Proteomes" id="UP000730482">
    <property type="component" value="Unassembled WGS sequence"/>
</dbReference>
<gene>
    <name evidence="8" type="ORF">KGQ19_44955</name>
</gene>
<evidence type="ECO:0000259" key="7">
    <source>
        <dbReference type="PROSITE" id="PS50850"/>
    </source>
</evidence>
<evidence type="ECO:0000256" key="4">
    <source>
        <dbReference type="ARBA" id="ARBA00023136"/>
    </source>
</evidence>
<proteinExistence type="predicted"/>
<dbReference type="InterPro" id="IPR020846">
    <property type="entry name" value="MFS_dom"/>
</dbReference>
<feature type="region of interest" description="Disordered" evidence="5">
    <location>
        <begin position="419"/>
        <end position="455"/>
    </location>
</feature>
<feature type="domain" description="Major facilitator superfamily (MFS) profile" evidence="7">
    <location>
        <begin position="21"/>
        <end position="417"/>
    </location>
</feature>
<comment type="subcellular location">
    <subcellularLocation>
        <location evidence="1">Cell membrane</location>
        <topology evidence="1">Multi-pass membrane protein</topology>
    </subcellularLocation>
</comment>
<dbReference type="PANTHER" id="PTHR23523:SF2">
    <property type="entry name" value="2-NITROIMIDAZOLE TRANSPORTER"/>
    <property type="match status" value="1"/>
</dbReference>
<dbReference type="InterPro" id="IPR036259">
    <property type="entry name" value="MFS_trans_sf"/>
</dbReference>
<comment type="caution">
    <text evidence="8">The sequence shown here is derived from an EMBL/GenBank/DDBJ whole genome shotgun (WGS) entry which is preliminary data.</text>
</comment>
<name>A0ABS5L702_9ACTN</name>
<feature type="compositionally biased region" description="Pro residues" evidence="5">
    <location>
        <begin position="425"/>
        <end position="455"/>
    </location>
</feature>
<feature type="transmembrane region" description="Helical" evidence="6">
    <location>
        <begin position="112"/>
        <end position="134"/>
    </location>
</feature>
<feature type="transmembrane region" description="Helical" evidence="6">
    <location>
        <begin position="146"/>
        <end position="166"/>
    </location>
</feature>
<dbReference type="PROSITE" id="PS50850">
    <property type="entry name" value="MFS"/>
    <property type="match status" value="1"/>
</dbReference>
<dbReference type="InterPro" id="IPR011701">
    <property type="entry name" value="MFS"/>
</dbReference>
<evidence type="ECO:0000256" key="3">
    <source>
        <dbReference type="ARBA" id="ARBA00022989"/>
    </source>
</evidence>
<feature type="transmembrane region" description="Helical" evidence="6">
    <location>
        <begin position="58"/>
        <end position="77"/>
    </location>
</feature>
<organism evidence="8 9">
    <name type="scientific">Catenulispora pinistramenti</name>
    <dbReference type="NCBI Taxonomy" id="2705254"/>
    <lineage>
        <taxon>Bacteria</taxon>
        <taxon>Bacillati</taxon>
        <taxon>Actinomycetota</taxon>
        <taxon>Actinomycetes</taxon>
        <taxon>Catenulisporales</taxon>
        <taxon>Catenulisporaceae</taxon>
        <taxon>Catenulispora</taxon>
    </lineage>
</organism>
<keyword evidence="2 6" id="KW-0812">Transmembrane</keyword>
<feature type="transmembrane region" description="Helical" evidence="6">
    <location>
        <begin position="391"/>
        <end position="410"/>
    </location>
</feature>
<feature type="transmembrane region" description="Helical" evidence="6">
    <location>
        <begin position="238"/>
        <end position="259"/>
    </location>
</feature>
<dbReference type="Pfam" id="PF07690">
    <property type="entry name" value="MFS_1"/>
    <property type="match status" value="1"/>
</dbReference>
<dbReference type="Gene3D" id="1.20.1250.20">
    <property type="entry name" value="MFS general substrate transporter like domains"/>
    <property type="match status" value="1"/>
</dbReference>
<dbReference type="InterPro" id="IPR052524">
    <property type="entry name" value="MFS_Cyanate_Porter"/>
</dbReference>
<feature type="transmembrane region" description="Helical" evidence="6">
    <location>
        <begin position="303"/>
        <end position="321"/>
    </location>
</feature>
<sequence length="455" mass="46301">MTVDEEAAHDQTAPDHAALTTSLLIAIVLVAANLRAGLTGVGPLLPTVEHATGLSETWGGLLVTLPLLTFAATSPLAGRAARRHGARRVLALALPLLAAGLVVRSLPGIGFLFGGTVVIAAAIAVGNVLLPPVVRSTVPKQRVSQVTAVYVTAMGSVAAISSGVSVPLADVLPGGWRSALGCWAVLAVVAMPAWLPYLRRGDRDARQEARQEASAVLVTEVDSAKTPTKSPSPWRSPLAWQISLFMGLQSLGFYATISWLPSIVHDHGTSTAAAGWELFLFQAVGLVASITLPLVLRRHPDQRVLAAAASILMATGFALLAVTPSLAVVTCVLTGFGSGATLVLALTFQGQRASQGPQAASLAAMAQSVGYLVAAVGPLLLGTLHSLTGGWALPVTLLAGIACAQALLGLGAGRDVTWAPAPASSVPPSPDPAPQAPPSPVPAPPQPGSPTPPSR</sequence>
<dbReference type="SUPFAM" id="SSF103473">
    <property type="entry name" value="MFS general substrate transporter"/>
    <property type="match status" value="1"/>
</dbReference>
<dbReference type="RefSeq" id="WP_212021131.1">
    <property type="nucleotide sequence ID" value="NZ_JAAFYZ010000311.1"/>
</dbReference>
<feature type="transmembrane region" description="Helical" evidence="6">
    <location>
        <begin position="178"/>
        <end position="198"/>
    </location>
</feature>
<feature type="transmembrane region" description="Helical" evidence="6">
    <location>
        <begin position="17"/>
        <end position="38"/>
    </location>
</feature>
<reference evidence="8 9" key="1">
    <citation type="submission" date="2020-02" db="EMBL/GenBank/DDBJ databases">
        <title>Acidophilic actinobacteria isolated from forest soil.</title>
        <authorList>
            <person name="Golinska P."/>
        </authorList>
    </citation>
    <scope>NUCLEOTIDE SEQUENCE [LARGE SCALE GENOMIC DNA]</scope>
    <source>
        <strain evidence="8 9">NL8</strain>
    </source>
</reference>
<protein>
    <submittedName>
        <fullName evidence="8">MFS transporter</fullName>
    </submittedName>
</protein>
<accession>A0ABS5L702</accession>
<evidence type="ECO:0000313" key="8">
    <source>
        <dbReference type="EMBL" id="MBS2554027.1"/>
    </source>
</evidence>
<dbReference type="CDD" id="cd17339">
    <property type="entry name" value="MFS_NIMT_CynX_like"/>
    <property type="match status" value="1"/>
</dbReference>
<keyword evidence="4 6" id="KW-0472">Membrane</keyword>
<feature type="transmembrane region" description="Helical" evidence="6">
    <location>
        <begin position="327"/>
        <end position="348"/>
    </location>
</feature>
<evidence type="ECO:0000256" key="2">
    <source>
        <dbReference type="ARBA" id="ARBA00022692"/>
    </source>
</evidence>